<organism evidence="3">
    <name type="scientific">Mytilinidion resinicola</name>
    <dbReference type="NCBI Taxonomy" id="574789"/>
    <lineage>
        <taxon>Eukaryota</taxon>
        <taxon>Fungi</taxon>
        <taxon>Dikarya</taxon>
        <taxon>Ascomycota</taxon>
        <taxon>Pezizomycotina</taxon>
        <taxon>Dothideomycetes</taxon>
        <taxon>Pleosporomycetidae</taxon>
        <taxon>Mytilinidiales</taxon>
        <taxon>Mytilinidiaceae</taxon>
        <taxon>Mytilinidion</taxon>
    </lineage>
</organism>
<dbReference type="OrthoDB" id="412788at2759"/>
<gene>
    <name evidence="3 5" type="ORF">BDZ99DRAFT_564743</name>
</gene>
<dbReference type="RefSeq" id="XP_033583886.1">
    <property type="nucleotide sequence ID" value="XM_033727393.1"/>
</dbReference>
<dbReference type="GO" id="GO:0016491">
    <property type="term" value="F:oxidoreductase activity"/>
    <property type="evidence" value="ECO:0007669"/>
    <property type="project" value="UniProtKB-KW"/>
</dbReference>
<reference evidence="5" key="2">
    <citation type="submission" date="2020-04" db="EMBL/GenBank/DDBJ databases">
        <authorList>
            <consortium name="NCBI Genome Project"/>
        </authorList>
    </citation>
    <scope>NUCLEOTIDE SEQUENCE</scope>
    <source>
        <strain evidence="5">CBS 304.34</strain>
    </source>
</reference>
<reference evidence="3 5" key="1">
    <citation type="journal article" date="2020" name="Stud. Mycol.">
        <title>101 Dothideomycetes genomes: a test case for predicting lifestyles and emergence of pathogens.</title>
        <authorList>
            <person name="Haridas S."/>
            <person name="Albert R."/>
            <person name="Binder M."/>
            <person name="Bloem J."/>
            <person name="Labutti K."/>
            <person name="Salamov A."/>
            <person name="Andreopoulos B."/>
            <person name="Baker S."/>
            <person name="Barry K."/>
            <person name="Bills G."/>
            <person name="Bluhm B."/>
            <person name="Cannon C."/>
            <person name="Castanera R."/>
            <person name="Culley D."/>
            <person name="Daum C."/>
            <person name="Ezra D."/>
            <person name="Gonzalez J."/>
            <person name="Henrissat B."/>
            <person name="Kuo A."/>
            <person name="Liang C."/>
            <person name="Lipzen A."/>
            <person name="Lutzoni F."/>
            <person name="Magnuson J."/>
            <person name="Mondo S."/>
            <person name="Nolan M."/>
            <person name="Ohm R."/>
            <person name="Pangilinan J."/>
            <person name="Park H.-J."/>
            <person name="Ramirez L."/>
            <person name="Alfaro M."/>
            <person name="Sun H."/>
            <person name="Tritt A."/>
            <person name="Yoshinaga Y."/>
            <person name="Zwiers L.-H."/>
            <person name="Turgeon B."/>
            <person name="Goodwin S."/>
            <person name="Spatafora J."/>
            <person name="Crous P."/>
            <person name="Grigoriev I."/>
        </authorList>
    </citation>
    <scope>NUCLEOTIDE SEQUENCE</scope>
    <source>
        <strain evidence="3 5">CBS 304.34</strain>
    </source>
</reference>
<comment type="similarity">
    <text evidence="2">Belongs to the asaB hydroxylase/desaturase family.</text>
</comment>
<accession>A0A6A6Z741</accession>
<dbReference type="InterPro" id="IPR044053">
    <property type="entry name" value="AsaB-like"/>
</dbReference>
<evidence type="ECO:0000313" key="4">
    <source>
        <dbReference type="Proteomes" id="UP000504636"/>
    </source>
</evidence>
<dbReference type="GeneID" id="54468286"/>
<evidence type="ECO:0008006" key="6">
    <source>
        <dbReference type="Google" id="ProtNLM"/>
    </source>
</evidence>
<evidence type="ECO:0000313" key="5">
    <source>
        <dbReference type="RefSeq" id="XP_033583886.1"/>
    </source>
</evidence>
<dbReference type="NCBIfam" id="NF041278">
    <property type="entry name" value="CmcJ_NvfI_EfuI"/>
    <property type="match status" value="1"/>
</dbReference>
<dbReference type="AlphaFoldDB" id="A0A6A6Z741"/>
<evidence type="ECO:0000256" key="2">
    <source>
        <dbReference type="ARBA" id="ARBA00023604"/>
    </source>
</evidence>
<sequence>MPGAVPEADPETSIYFLKRNDLYTDEKPYSLRFTPPDDFPRSNIVLEKHDVTIRDIRPRLNDLSFEENGFTIMSLDSSMSYDDYDDEEKLINIYLREVADSLRAFLGAVHVQIFEHTVRKRHAEFPISTGKPYRYNQPTSMAHVDTTPEWARDMVQKLNQDNADTILKDRVQCVNVWKPLKGPVKDWPLAMCDPRSIKPETDLEPCDLVYPDYVVENRQLYYSPRHEWVYLSGQQPSEAWVFLQSDTTADVKSVPHTAFPNPLANKDAAPRESIEVRALVYYGGFDGE</sequence>
<dbReference type="PANTHER" id="PTHR34598:SF3">
    <property type="entry name" value="OXIDOREDUCTASE AN1597"/>
    <property type="match status" value="1"/>
</dbReference>
<evidence type="ECO:0000313" key="3">
    <source>
        <dbReference type="EMBL" id="KAF2816922.1"/>
    </source>
</evidence>
<dbReference type="PANTHER" id="PTHR34598">
    <property type="entry name" value="BLL6449 PROTEIN"/>
    <property type="match status" value="1"/>
</dbReference>
<dbReference type="Proteomes" id="UP000504636">
    <property type="component" value="Unplaced"/>
</dbReference>
<name>A0A6A6Z741_9PEZI</name>
<keyword evidence="4" id="KW-1185">Reference proteome</keyword>
<evidence type="ECO:0000256" key="1">
    <source>
        <dbReference type="ARBA" id="ARBA00023002"/>
    </source>
</evidence>
<proteinExistence type="inferred from homology"/>
<dbReference type="EMBL" id="MU003692">
    <property type="protein sequence ID" value="KAF2816922.1"/>
    <property type="molecule type" value="Genomic_DNA"/>
</dbReference>
<keyword evidence="1" id="KW-0560">Oxidoreductase</keyword>
<protein>
    <recommendedName>
        <fullName evidence="6">CmcJ-like methyltransferase</fullName>
    </recommendedName>
</protein>
<reference evidence="5" key="3">
    <citation type="submission" date="2025-04" db="UniProtKB">
        <authorList>
            <consortium name="RefSeq"/>
        </authorList>
    </citation>
    <scope>IDENTIFICATION</scope>
    <source>
        <strain evidence="5">CBS 304.34</strain>
    </source>
</reference>